<evidence type="ECO:0000313" key="2">
    <source>
        <dbReference type="Proteomes" id="UP000814033"/>
    </source>
</evidence>
<dbReference type="Proteomes" id="UP000814033">
    <property type="component" value="Unassembled WGS sequence"/>
</dbReference>
<proteinExistence type="predicted"/>
<accession>A0ACB8RX60</accession>
<protein>
    <submittedName>
        <fullName evidence="1">Urease accessory protein UreF</fullName>
    </submittedName>
</protein>
<keyword evidence="2" id="KW-1185">Reference proteome</keyword>
<reference evidence="1" key="2">
    <citation type="journal article" date="2022" name="New Phytol.">
        <title>Evolutionary transition to the ectomycorrhizal habit in the genomes of a hyperdiverse lineage of mushroom-forming fungi.</title>
        <authorList>
            <person name="Looney B."/>
            <person name="Miyauchi S."/>
            <person name="Morin E."/>
            <person name="Drula E."/>
            <person name="Courty P.E."/>
            <person name="Kohler A."/>
            <person name="Kuo A."/>
            <person name="LaButti K."/>
            <person name="Pangilinan J."/>
            <person name="Lipzen A."/>
            <person name="Riley R."/>
            <person name="Andreopoulos W."/>
            <person name="He G."/>
            <person name="Johnson J."/>
            <person name="Nolan M."/>
            <person name="Tritt A."/>
            <person name="Barry K.W."/>
            <person name="Grigoriev I.V."/>
            <person name="Nagy L.G."/>
            <person name="Hibbett D."/>
            <person name="Henrissat B."/>
            <person name="Matheny P.B."/>
            <person name="Labbe J."/>
            <person name="Martin F.M."/>
        </authorList>
    </citation>
    <scope>NUCLEOTIDE SEQUENCE</scope>
    <source>
        <strain evidence="1">FP105234-sp</strain>
    </source>
</reference>
<name>A0ACB8RX60_9AGAM</name>
<gene>
    <name evidence="1" type="ORF">FA95DRAFT_1588793</name>
</gene>
<dbReference type="EMBL" id="MU275890">
    <property type="protein sequence ID" value="KAI0048196.1"/>
    <property type="molecule type" value="Genomic_DNA"/>
</dbReference>
<evidence type="ECO:0000313" key="1">
    <source>
        <dbReference type="EMBL" id="KAI0048196.1"/>
    </source>
</evidence>
<reference evidence="1" key="1">
    <citation type="submission" date="2021-02" db="EMBL/GenBank/DDBJ databases">
        <authorList>
            <consortium name="DOE Joint Genome Institute"/>
            <person name="Ahrendt S."/>
            <person name="Looney B.P."/>
            <person name="Miyauchi S."/>
            <person name="Morin E."/>
            <person name="Drula E."/>
            <person name="Courty P.E."/>
            <person name="Chicoki N."/>
            <person name="Fauchery L."/>
            <person name="Kohler A."/>
            <person name="Kuo A."/>
            <person name="Labutti K."/>
            <person name="Pangilinan J."/>
            <person name="Lipzen A."/>
            <person name="Riley R."/>
            <person name="Andreopoulos W."/>
            <person name="He G."/>
            <person name="Johnson J."/>
            <person name="Barry K.W."/>
            <person name="Grigoriev I.V."/>
            <person name="Nagy L."/>
            <person name="Hibbett D."/>
            <person name="Henrissat B."/>
            <person name="Matheny P.B."/>
            <person name="Labbe J."/>
            <person name="Martin F."/>
        </authorList>
    </citation>
    <scope>NUCLEOTIDE SEQUENCE</scope>
    <source>
        <strain evidence="1">FP105234-sp</strain>
    </source>
</reference>
<organism evidence="1 2">
    <name type="scientific">Auriscalpium vulgare</name>
    <dbReference type="NCBI Taxonomy" id="40419"/>
    <lineage>
        <taxon>Eukaryota</taxon>
        <taxon>Fungi</taxon>
        <taxon>Dikarya</taxon>
        <taxon>Basidiomycota</taxon>
        <taxon>Agaricomycotina</taxon>
        <taxon>Agaricomycetes</taxon>
        <taxon>Russulales</taxon>
        <taxon>Auriscalpiaceae</taxon>
        <taxon>Auriscalpium</taxon>
    </lineage>
</organism>
<sequence>MADDAESYLLLVLSDANLPTGSFVASAGLESHVAHAVFHLGGPRDPMGACIAFLRDSVATYARSALPFARDAQRIIMDYATGDVLDPVSSAGSTLDVLARLDALYDTNTLNHVSRRASRSQGVALLTLHSKGFTRPAILSPPTDDTLSSEARNALAREKRVGTLLDEFKLRIRRDETFGHLPVCWGLLAGALGLSLDRGAHLHLFLHARGVLSAAIRMNAIGPYAAQQLLLHAVRPMVDAEASGARELRTGLLEPTLLTAEADEVDVFRDAEQMPSTTWPLGELLAGRHDLLHSRIFNS</sequence>
<comment type="caution">
    <text evidence="1">The sequence shown here is derived from an EMBL/GenBank/DDBJ whole genome shotgun (WGS) entry which is preliminary data.</text>
</comment>